<name>A0AAP2RHD1_9FIRM</name>
<dbReference type="RefSeq" id="WP_231061929.1">
    <property type="nucleotide sequence ID" value="NZ_JAJNOR010000002.1"/>
</dbReference>
<accession>A0AAP2RHD1</accession>
<reference evidence="1 2" key="1">
    <citation type="submission" date="2021-11" db="EMBL/GenBank/DDBJ databases">
        <title>Lacrimispora sp. nov. NSJ-141 isolated from human feces.</title>
        <authorList>
            <person name="Abdugheni R."/>
        </authorList>
    </citation>
    <scope>NUCLEOTIDE SEQUENCE [LARGE SCALE GENOMIC DNA]</scope>
    <source>
        <strain evidence="1 2">NSJ-141</strain>
    </source>
</reference>
<dbReference type="AlphaFoldDB" id="A0AAP2RHD1"/>
<sequence length="64" mass="7824">MTFKERYLAGEIEFEEIDRYISRWNNSDDMRTLREYLGLNAEEEDIWIEESDEALQEMLDSQKK</sequence>
<dbReference type="EMBL" id="JAJNOR010000002">
    <property type="protein sequence ID" value="MCD2492007.1"/>
    <property type="molecule type" value="Genomic_DNA"/>
</dbReference>
<evidence type="ECO:0000313" key="1">
    <source>
        <dbReference type="EMBL" id="MCD2492007.1"/>
    </source>
</evidence>
<gene>
    <name evidence="1" type="ORF">LQE92_05125</name>
</gene>
<evidence type="ECO:0000313" key="2">
    <source>
        <dbReference type="Proteomes" id="UP001299265"/>
    </source>
</evidence>
<proteinExistence type="predicted"/>
<organism evidence="1 2">
    <name type="scientific">Lientehia hominis</name>
    <dbReference type="NCBI Taxonomy" id="2897778"/>
    <lineage>
        <taxon>Bacteria</taxon>
        <taxon>Bacillati</taxon>
        <taxon>Bacillota</taxon>
        <taxon>Clostridia</taxon>
        <taxon>Lachnospirales</taxon>
        <taxon>Lachnospiraceae</taxon>
        <taxon>Lientehia</taxon>
    </lineage>
</organism>
<comment type="caution">
    <text evidence="1">The sequence shown here is derived from an EMBL/GenBank/DDBJ whole genome shotgun (WGS) entry which is preliminary data.</text>
</comment>
<dbReference type="Proteomes" id="UP001299265">
    <property type="component" value="Unassembled WGS sequence"/>
</dbReference>
<keyword evidence="2" id="KW-1185">Reference proteome</keyword>
<protein>
    <submittedName>
        <fullName evidence="1">Uncharacterized protein</fullName>
    </submittedName>
</protein>